<dbReference type="SUPFAM" id="SSF48371">
    <property type="entry name" value="ARM repeat"/>
    <property type="match status" value="1"/>
</dbReference>
<proteinExistence type="predicted"/>
<dbReference type="InterPro" id="IPR011989">
    <property type="entry name" value="ARM-like"/>
</dbReference>
<dbReference type="InterPro" id="IPR021133">
    <property type="entry name" value="HEAT_type_2"/>
</dbReference>
<dbReference type="Gene3D" id="1.25.10.10">
    <property type="entry name" value="Leucine-rich Repeat Variant"/>
    <property type="match status" value="2"/>
</dbReference>
<dbReference type="PANTHER" id="PTHR12697">
    <property type="entry name" value="PBS LYASE HEAT-LIKE PROTEIN"/>
    <property type="match status" value="1"/>
</dbReference>
<dbReference type="InterPro" id="IPR016024">
    <property type="entry name" value="ARM-type_fold"/>
</dbReference>
<sequence>MGGEKAFEAIVTASKHENPKVRVAAARGLGQMKKKKAFEPLAELIKDEDPDVRCSAVEALSKLDDKRTVDLFITALSDKSHSVQFAALRALKHYGRKFDNERIVEPLASALSIHDYRIRLEAAKALYYLGDGRGIDVIANNYIYEKDSARENLVWIAGNIKNKSIIGFLFEATKDPDQNVRIEAVKGLRG</sequence>
<dbReference type="PANTHER" id="PTHR12697:SF5">
    <property type="entry name" value="DEOXYHYPUSINE HYDROXYLASE"/>
    <property type="match status" value="1"/>
</dbReference>
<organism evidence="2">
    <name type="scientific">marine sediment metagenome</name>
    <dbReference type="NCBI Taxonomy" id="412755"/>
    <lineage>
        <taxon>unclassified sequences</taxon>
        <taxon>metagenomes</taxon>
        <taxon>ecological metagenomes</taxon>
    </lineage>
</organism>
<comment type="function">
    <text evidence="1">Catalyzes the hydroxylation of the N(6)-(4-aminobutyl)-L-lysine intermediate produced by deoxyhypusine synthase/DHPS on a critical lysine of the eukaryotic translation initiation factor 5A/eIF-5A. This is the second step of the post-translational modification of that lysine into an unusual amino acid residue named hypusine. Hypusination is unique to mature eIF-5A factor and is essential for its function.</text>
</comment>
<evidence type="ECO:0008006" key="3">
    <source>
        <dbReference type="Google" id="ProtNLM"/>
    </source>
</evidence>
<gene>
    <name evidence="2" type="ORF">LCGC14_2734020</name>
</gene>
<evidence type="ECO:0000313" key="2">
    <source>
        <dbReference type="EMBL" id="KKK89350.1"/>
    </source>
</evidence>
<evidence type="ECO:0000256" key="1">
    <source>
        <dbReference type="ARBA" id="ARBA00045876"/>
    </source>
</evidence>
<protein>
    <recommendedName>
        <fullName evidence="3">HEAT repeat domain-containing protein</fullName>
    </recommendedName>
</protein>
<dbReference type="SMART" id="SM00567">
    <property type="entry name" value="EZ_HEAT"/>
    <property type="match status" value="4"/>
</dbReference>
<accession>A0A0F8ZTT9</accession>
<dbReference type="Pfam" id="PF13646">
    <property type="entry name" value="HEAT_2"/>
    <property type="match status" value="1"/>
</dbReference>
<comment type="caution">
    <text evidence="2">The sequence shown here is derived from an EMBL/GenBank/DDBJ whole genome shotgun (WGS) entry which is preliminary data.</text>
</comment>
<dbReference type="EMBL" id="LAZR01049571">
    <property type="protein sequence ID" value="KKK89350.1"/>
    <property type="molecule type" value="Genomic_DNA"/>
</dbReference>
<dbReference type="GO" id="GO:0016491">
    <property type="term" value="F:oxidoreductase activity"/>
    <property type="evidence" value="ECO:0007669"/>
    <property type="project" value="TreeGrafter"/>
</dbReference>
<dbReference type="InterPro" id="IPR004155">
    <property type="entry name" value="PBS_lyase_HEAT"/>
</dbReference>
<dbReference type="PROSITE" id="PS50077">
    <property type="entry name" value="HEAT_REPEAT"/>
    <property type="match status" value="1"/>
</dbReference>
<dbReference type="AlphaFoldDB" id="A0A0F8ZTT9"/>
<reference evidence="2" key="1">
    <citation type="journal article" date="2015" name="Nature">
        <title>Complex archaea that bridge the gap between prokaryotes and eukaryotes.</title>
        <authorList>
            <person name="Spang A."/>
            <person name="Saw J.H."/>
            <person name="Jorgensen S.L."/>
            <person name="Zaremba-Niedzwiedzka K."/>
            <person name="Martijn J."/>
            <person name="Lind A.E."/>
            <person name="van Eijk R."/>
            <person name="Schleper C."/>
            <person name="Guy L."/>
            <person name="Ettema T.J."/>
        </authorList>
    </citation>
    <scope>NUCLEOTIDE SEQUENCE</scope>
</reference>
<feature type="non-terminal residue" evidence="2">
    <location>
        <position position="190"/>
    </location>
</feature>
<name>A0A0F8ZTT9_9ZZZZ</name>
<dbReference type="Pfam" id="PF03130">
    <property type="entry name" value="HEAT_PBS"/>
    <property type="match status" value="1"/>
</dbReference>